<accession>A0ABX0JAN9</accession>
<protein>
    <submittedName>
        <fullName evidence="1">Uncharacterized protein</fullName>
    </submittedName>
</protein>
<gene>
    <name evidence="1" type="ORF">G9U52_26985</name>
</gene>
<comment type="caution">
    <text evidence="1">The sequence shown here is derived from an EMBL/GenBank/DDBJ whole genome shotgun (WGS) entry which is preliminary data.</text>
</comment>
<evidence type="ECO:0000313" key="1">
    <source>
        <dbReference type="EMBL" id="NHN33464.1"/>
    </source>
</evidence>
<keyword evidence="2" id="KW-1185">Reference proteome</keyword>
<dbReference type="Proteomes" id="UP001165962">
    <property type="component" value="Unassembled WGS sequence"/>
</dbReference>
<sequence length="63" mass="7485">MRSLKQDKATKESVHAFDREVKENTNRLEIKLDDHILDARGDIRYLNHRIADAELELKILKNR</sequence>
<evidence type="ECO:0000313" key="2">
    <source>
        <dbReference type="Proteomes" id="UP001165962"/>
    </source>
</evidence>
<reference evidence="1" key="1">
    <citation type="submission" date="2020-03" db="EMBL/GenBank/DDBJ databases">
        <title>Draft sequencing of Paenibacilllus sp. S3N08.</title>
        <authorList>
            <person name="Kim D.-U."/>
        </authorList>
    </citation>
    <scope>NUCLEOTIDE SEQUENCE</scope>
    <source>
        <strain evidence="1">S3N08</strain>
    </source>
</reference>
<dbReference type="EMBL" id="JAAOIW010000012">
    <property type="protein sequence ID" value="NHN33464.1"/>
    <property type="molecule type" value="Genomic_DNA"/>
</dbReference>
<proteinExistence type="predicted"/>
<organism evidence="1 2">
    <name type="scientific">Paenibacillus agricola</name>
    <dbReference type="NCBI Taxonomy" id="2716264"/>
    <lineage>
        <taxon>Bacteria</taxon>
        <taxon>Bacillati</taxon>
        <taxon>Bacillota</taxon>
        <taxon>Bacilli</taxon>
        <taxon>Bacillales</taxon>
        <taxon>Paenibacillaceae</taxon>
        <taxon>Paenibacillus</taxon>
    </lineage>
</organism>
<name>A0ABX0JAN9_9BACL</name>